<accession>A0A0A9GX04</accession>
<proteinExistence type="predicted"/>
<dbReference type="EMBL" id="GBRH01172798">
    <property type="protein sequence ID" value="JAE25098.1"/>
    <property type="molecule type" value="Transcribed_RNA"/>
</dbReference>
<dbReference type="AlphaFoldDB" id="A0A0A9GX04"/>
<organism evidence="1">
    <name type="scientific">Arundo donax</name>
    <name type="common">Giant reed</name>
    <name type="synonym">Donax arundinaceus</name>
    <dbReference type="NCBI Taxonomy" id="35708"/>
    <lineage>
        <taxon>Eukaryota</taxon>
        <taxon>Viridiplantae</taxon>
        <taxon>Streptophyta</taxon>
        <taxon>Embryophyta</taxon>
        <taxon>Tracheophyta</taxon>
        <taxon>Spermatophyta</taxon>
        <taxon>Magnoliopsida</taxon>
        <taxon>Liliopsida</taxon>
        <taxon>Poales</taxon>
        <taxon>Poaceae</taxon>
        <taxon>PACMAD clade</taxon>
        <taxon>Arundinoideae</taxon>
        <taxon>Arundineae</taxon>
        <taxon>Arundo</taxon>
    </lineage>
</organism>
<sequence length="40" mass="4712">MAPVFTHLTQVEKTYKSNEMRMKKQHDSIRGTLSEEALYL</sequence>
<protein>
    <submittedName>
        <fullName evidence="1">Uncharacterized protein</fullName>
    </submittedName>
</protein>
<name>A0A0A9GX04_ARUDO</name>
<evidence type="ECO:0000313" key="1">
    <source>
        <dbReference type="EMBL" id="JAE25098.1"/>
    </source>
</evidence>
<reference evidence="1" key="2">
    <citation type="journal article" date="2015" name="Data Brief">
        <title>Shoot transcriptome of the giant reed, Arundo donax.</title>
        <authorList>
            <person name="Barrero R.A."/>
            <person name="Guerrero F.D."/>
            <person name="Moolhuijzen P."/>
            <person name="Goolsby J.A."/>
            <person name="Tidwell J."/>
            <person name="Bellgard S.E."/>
            <person name="Bellgard M.I."/>
        </authorList>
    </citation>
    <scope>NUCLEOTIDE SEQUENCE</scope>
    <source>
        <tissue evidence="1">Shoot tissue taken approximately 20 cm above the soil surface</tissue>
    </source>
</reference>
<reference evidence="1" key="1">
    <citation type="submission" date="2014-09" db="EMBL/GenBank/DDBJ databases">
        <authorList>
            <person name="Magalhaes I.L.F."/>
            <person name="Oliveira U."/>
            <person name="Santos F.R."/>
            <person name="Vidigal T.H.D.A."/>
            <person name="Brescovit A.D."/>
            <person name="Santos A.J."/>
        </authorList>
    </citation>
    <scope>NUCLEOTIDE SEQUENCE</scope>
    <source>
        <tissue evidence="1">Shoot tissue taken approximately 20 cm above the soil surface</tissue>
    </source>
</reference>